<dbReference type="EMBL" id="JALKCG010000001">
    <property type="protein sequence ID" value="MCK0207026.1"/>
    <property type="molecule type" value="Genomic_DNA"/>
</dbReference>
<dbReference type="InterPro" id="IPR005467">
    <property type="entry name" value="His_kinase_dom"/>
</dbReference>
<dbReference type="SUPFAM" id="SSF47384">
    <property type="entry name" value="Homodimeric domain of signal transducing histidine kinase"/>
    <property type="match status" value="1"/>
</dbReference>
<comment type="catalytic activity">
    <reaction evidence="1">
        <text>ATP + protein L-histidine = ADP + protein N-phospho-L-histidine.</text>
        <dbReference type="EC" id="2.7.13.3"/>
    </reaction>
</comment>
<dbReference type="InterPro" id="IPR035965">
    <property type="entry name" value="PAS-like_dom_sf"/>
</dbReference>
<dbReference type="InterPro" id="IPR036097">
    <property type="entry name" value="HisK_dim/P_sf"/>
</dbReference>
<keyword evidence="3" id="KW-0597">Phosphoprotein</keyword>
<dbReference type="Pfam" id="PF02518">
    <property type="entry name" value="HATPase_c"/>
    <property type="match status" value="1"/>
</dbReference>
<evidence type="ECO:0000256" key="2">
    <source>
        <dbReference type="ARBA" id="ARBA00012438"/>
    </source>
</evidence>
<dbReference type="InterPro" id="IPR003594">
    <property type="entry name" value="HATPase_dom"/>
</dbReference>
<dbReference type="SUPFAM" id="SSF55874">
    <property type="entry name" value="ATPase domain of HSP90 chaperone/DNA topoisomerase II/histidine kinase"/>
    <property type="match status" value="1"/>
</dbReference>
<dbReference type="RefSeq" id="WP_247198691.1">
    <property type="nucleotide sequence ID" value="NZ_JALKCG010000001.1"/>
</dbReference>
<dbReference type="PROSITE" id="PS50109">
    <property type="entry name" value="HIS_KIN"/>
    <property type="match status" value="1"/>
</dbReference>
<keyword evidence="9" id="KW-0067">ATP-binding</keyword>
<keyword evidence="5" id="KW-0418">Kinase</keyword>
<feature type="transmembrane region" description="Helical" evidence="7">
    <location>
        <begin position="20"/>
        <end position="38"/>
    </location>
</feature>
<comment type="caution">
    <text evidence="9">The sequence shown here is derived from an EMBL/GenBank/DDBJ whole genome shotgun (WGS) entry which is preliminary data.</text>
</comment>
<reference evidence="10" key="1">
    <citation type="submission" date="2023-07" db="EMBL/GenBank/DDBJ databases">
        <title>Ancylobacter moscoviensis sp. nov., facultatively methylotrophic bacteria from activated sludge and the reclassification of Starkeya novella (Starkey 1934) Kelly et al. 2000 as Ancylobacter novellus comb. nov., Starkeya koreensis Im et al. 2006 as Ancylobacter koreensis comb.nov., Angulomicrobium tetraedrale Vasil'eva et al. 1986 as Ancylobacter tetraedralis comb. nov., Angulomicrobium amanitiforme Fritz et al. 2004 as Ancylobacter amanitiformis comb. nov. and Methylorhabdus multivorans Doronina et al. 1996 as Ancylobacter multivorans comb. nov. and emended description of the genus Ancylobacter.</title>
        <authorList>
            <person name="Doronina N."/>
            <person name="Chemodurova A."/>
            <person name="Grouzdev D."/>
            <person name="Koziaeva V."/>
            <person name="Shi W."/>
            <person name="Wu L."/>
            <person name="Kaparullina E."/>
        </authorList>
    </citation>
    <scope>NUCLEOTIDE SEQUENCE [LARGE SCALE GENOMIC DNA]</scope>
    <source>
        <strain evidence="10">Jip08</strain>
    </source>
</reference>
<dbReference type="PANTHER" id="PTHR45453">
    <property type="entry name" value="PHOSPHATE REGULON SENSOR PROTEIN PHOR"/>
    <property type="match status" value="1"/>
</dbReference>
<dbReference type="GO" id="GO:0005524">
    <property type="term" value="F:ATP binding"/>
    <property type="evidence" value="ECO:0007669"/>
    <property type="project" value="UniProtKB-KW"/>
</dbReference>
<dbReference type="PRINTS" id="PR00344">
    <property type="entry name" value="BCTRLSENSOR"/>
</dbReference>
<keyword evidence="7" id="KW-1133">Transmembrane helix</keyword>
<keyword evidence="9" id="KW-0547">Nucleotide-binding</keyword>
<evidence type="ECO:0000256" key="7">
    <source>
        <dbReference type="SAM" id="Phobius"/>
    </source>
</evidence>
<evidence type="ECO:0000256" key="4">
    <source>
        <dbReference type="ARBA" id="ARBA00022679"/>
    </source>
</evidence>
<dbReference type="InterPro" id="IPR003661">
    <property type="entry name" value="HisK_dim/P_dom"/>
</dbReference>
<evidence type="ECO:0000313" key="10">
    <source>
        <dbReference type="Proteomes" id="UP001202867"/>
    </source>
</evidence>
<keyword evidence="7" id="KW-0812">Transmembrane</keyword>
<evidence type="ECO:0000256" key="6">
    <source>
        <dbReference type="ARBA" id="ARBA00023012"/>
    </source>
</evidence>
<dbReference type="SMART" id="SM00388">
    <property type="entry name" value="HisKA"/>
    <property type="match status" value="1"/>
</dbReference>
<keyword evidence="7" id="KW-0472">Membrane</keyword>
<dbReference type="EC" id="2.7.13.3" evidence="2"/>
<proteinExistence type="predicted"/>
<name>A0ABT0DIC7_9HYPH</name>
<dbReference type="Proteomes" id="UP001202867">
    <property type="component" value="Unassembled WGS sequence"/>
</dbReference>
<dbReference type="InterPro" id="IPR004358">
    <property type="entry name" value="Sig_transdc_His_kin-like_C"/>
</dbReference>
<evidence type="ECO:0000259" key="8">
    <source>
        <dbReference type="PROSITE" id="PS50109"/>
    </source>
</evidence>
<dbReference type="InterPro" id="IPR050351">
    <property type="entry name" value="BphY/WalK/GraS-like"/>
</dbReference>
<dbReference type="SUPFAM" id="SSF55785">
    <property type="entry name" value="PYP-like sensor domain (PAS domain)"/>
    <property type="match status" value="1"/>
</dbReference>
<evidence type="ECO:0000256" key="1">
    <source>
        <dbReference type="ARBA" id="ARBA00000085"/>
    </source>
</evidence>
<feature type="domain" description="Histidine kinase" evidence="8">
    <location>
        <begin position="208"/>
        <end position="426"/>
    </location>
</feature>
<evidence type="ECO:0000256" key="3">
    <source>
        <dbReference type="ARBA" id="ARBA00022553"/>
    </source>
</evidence>
<sequence>MALGDSTRLTEDTLRERLMGARWILSAAAAGLAVASWFGAIEPSAAFLIAALVASAALLPARRRPVAAALARFSGEPRPAPRQEERLPALVRALPDPALLLDARGTVLAANAGAVGLLASVRVGDPVSFAVRVPEVLEALRAAAADGRPRRIEFAERVPIDRWLRADIVPIRPGLVREGAPTEAVLLGFVDLTPQRRVEQMRVDFIANASHELRTPLASLSGFIETLQGPARNDANARERFLKIMGEQARRMSRLIDDLLSLSRIELNAHLRPEAEVDLVSVISHVRDALGPLGRERGVEISFDHPAPPVNVRGDRDELIRVFENLVENALKYGGSGGRIEIGIAREGADAVVAVRDYGPGIAPEHVPRLTERFYRVDTAHSREQGGTGLGLAIVKHIVARHRGRLGIESVPGAGSTFSVRLASAAADDKKK</sequence>
<dbReference type="CDD" id="cd00082">
    <property type="entry name" value="HisKA"/>
    <property type="match status" value="1"/>
</dbReference>
<keyword evidence="10" id="KW-1185">Reference proteome</keyword>
<dbReference type="Gene3D" id="3.30.450.20">
    <property type="entry name" value="PAS domain"/>
    <property type="match status" value="1"/>
</dbReference>
<keyword evidence="4" id="KW-0808">Transferase</keyword>
<evidence type="ECO:0000313" key="9">
    <source>
        <dbReference type="EMBL" id="MCK0207026.1"/>
    </source>
</evidence>
<dbReference type="Pfam" id="PF00512">
    <property type="entry name" value="HisKA"/>
    <property type="match status" value="1"/>
</dbReference>
<protein>
    <recommendedName>
        <fullName evidence="2">histidine kinase</fullName>
        <ecNumber evidence="2">2.7.13.3</ecNumber>
    </recommendedName>
</protein>
<dbReference type="PANTHER" id="PTHR45453:SF1">
    <property type="entry name" value="PHOSPHATE REGULON SENSOR PROTEIN PHOR"/>
    <property type="match status" value="1"/>
</dbReference>
<accession>A0ABT0DIC7</accession>
<organism evidence="9 10">
    <name type="scientific">Ancylobacter koreensis</name>
    <dbReference type="NCBI Taxonomy" id="266121"/>
    <lineage>
        <taxon>Bacteria</taxon>
        <taxon>Pseudomonadati</taxon>
        <taxon>Pseudomonadota</taxon>
        <taxon>Alphaproteobacteria</taxon>
        <taxon>Hyphomicrobiales</taxon>
        <taxon>Xanthobacteraceae</taxon>
        <taxon>Ancylobacter</taxon>
    </lineage>
</organism>
<keyword evidence="6" id="KW-0902">Two-component regulatory system</keyword>
<dbReference type="SMART" id="SM00387">
    <property type="entry name" value="HATPase_c"/>
    <property type="match status" value="1"/>
</dbReference>
<dbReference type="CDD" id="cd00075">
    <property type="entry name" value="HATPase"/>
    <property type="match status" value="1"/>
</dbReference>
<dbReference type="Gene3D" id="3.30.565.10">
    <property type="entry name" value="Histidine kinase-like ATPase, C-terminal domain"/>
    <property type="match status" value="1"/>
</dbReference>
<dbReference type="InterPro" id="IPR036890">
    <property type="entry name" value="HATPase_C_sf"/>
</dbReference>
<gene>
    <name evidence="9" type="ORF">MWN33_03160</name>
</gene>
<evidence type="ECO:0000256" key="5">
    <source>
        <dbReference type="ARBA" id="ARBA00022777"/>
    </source>
</evidence>
<dbReference type="Gene3D" id="1.10.287.130">
    <property type="match status" value="1"/>
</dbReference>